<protein>
    <submittedName>
        <fullName evidence="3">Bacteriocin immunity protein</fullName>
    </submittedName>
    <submittedName>
        <fullName evidence="4">Colicin-E9 immunity protein</fullName>
    </submittedName>
</protein>
<organism evidence="4 5">
    <name type="scientific">Vibrio mangrovi</name>
    <dbReference type="NCBI Taxonomy" id="474394"/>
    <lineage>
        <taxon>Bacteria</taxon>
        <taxon>Pseudomonadati</taxon>
        <taxon>Pseudomonadota</taxon>
        <taxon>Gammaproteobacteria</taxon>
        <taxon>Vibrionales</taxon>
        <taxon>Vibrionaceae</taxon>
        <taxon>Vibrio</taxon>
    </lineage>
</organism>
<dbReference type="EMBL" id="JAWRCO010000001">
    <property type="protein sequence ID" value="MDW6003966.1"/>
    <property type="molecule type" value="Genomic_DNA"/>
</dbReference>
<evidence type="ECO:0000313" key="5">
    <source>
        <dbReference type="Proteomes" id="UP000196125"/>
    </source>
</evidence>
<keyword evidence="2" id="KW-0079">Bacteriocin immunity</keyword>
<dbReference type="InterPro" id="IPR035900">
    <property type="entry name" value="Colicin_E_sf"/>
</dbReference>
<reference evidence="3 6" key="2">
    <citation type="submission" date="2023-11" db="EMBL/GenBank/DDBJ databases">
        <title>Plant-associative lifestyle of Vibrio porteresiae and its evolutionary dynamics.</title>
        <authorList>
            <person name="Rameshkumar N."/>
            <person name="Kirti K."/>
        </authorList>
    </citation>
    <scope>NUCLEOTIDE SEQUENCE [LARGE SCALE GENOMIC DNA]</scope>
    <source>
        <strain evidence="3 6">MSSRF38</strain>
    </source>
</reference>
<name>A0A1Y6INJ7_9VIBR</name>
<keyword evidence="6" id="KW-1185">Reference proteome</keyword>
<dbReference type="InterPro" id="IPR000290">
    <property type="entry name" value="Colicin_pyocin"/>
</dbReference>
<dbReference type="Pfam" id="PF01320">
    <property type="entry name" value="Colicin_Pyocin"/>
    <property type="match status" value="1"/>
</dbReference>
<dbReference type="GO" id="GO:0015643">
    <property type="term" value="F:toxic substance binding"/>
    <property type="evidence" value="ECO:0007669"/>
    <property type="project" value="InterPro"/>
</dbReference>
<dbReference type="Gene3D" id="1.10.1200.20">
    <property type="entry name" value="Colicin E immunity protein"/>
    <property type="match status" value="1"/>
</dbReference>
<dbReference type="Proteomes" id="UP000196125">
    <property type="component" value="Unassembled WGS sequence"/>
</dbReference>
<reference evidence="4 5" key="1">
    <citation type="submission" date="2017-05" db="EMBL/GenBank/DDBJ databases">
        <authorList>
            <person name="Song R."/>
            <person name="Chenine A.L."/>
            <person name="Ruprecht R.M."/>
        </authorList>
    </citation>
    <scope>NUCLEOTIDE SEQUENCE [LARGE SCALE GENOMIC DNA]</scope>
    <source>
        <strain evidence="4 5">CECT 7927</strain>
    </source>
</reference>
<evidence type="ECO:0000313" key="6">
    <source>
        <dbReference type="Proteomes" id="UP001283366"/>
    </source>
</evidence>
<dbReference type="OrthoDB" id="6810874at2"/>
<evidence type="ECO:0000256" key="1">
    <source>
        <dbReference type="ARBA" id="ARBA00009346"/>
    </source>
</evidence>
<accession>A0A1Y6INJ7</accession>
<evidence type="ECO:0000313" key="3">
    <source>
        <dbReference type="EMBL" id="MDW6003966.1"/>
    </source>
</evidence>
<dbReference type="EMBL" id="FXXI01000001">
    <property type="protein sequence ID" value="SMR99239.1"/>
    <property type="molecule type" value="Genomic_DNA"/>
</dbReference>
<dbReference type="GO" id="GO:0030153">
    <property type="term" value="P:bacteriocin immunity"/>
    <property type="evidence" value="ECO:0007669"/>
    <property type="project" value="UniProtKB-KW"/>
</dbReference>
<dbReference type="SUPFAM" id="SSF47345">
    <property type="entry name" value="Colicin E immunity proteins"/>
    <property type="match status" value="1"/>
</dbReference>
<dbReference type="CDD" id="cd16363">
    <property type="entry name" value="Col_Im_like"/>
    <property type="match status" value="1"/>
</dbReference>
<evidence type="ECO:0000313" key="4">
    <source>
        <dbReference type="EMBL" id="SMR99239.1"/>
    </source>
</evidence>
<comment type="similarity">
    <text evidence="1">Belongs to the colicins ColE2/ColE8/ColE9 and pyocins S1/S2 family.</text>
</comment>
<proteinExistence type="inferred from homology"/>
<dbReference type="AlphaFoldDB" id="A0A1Y6INJ7"/>
<sequence>MLFQKKQSLDEYTESEFLDLMSEFFDNKHNLSGEQFGKHIRELTDYFEEITQHPYGNGVIFNPKDGQDDSPEGIVAEVKRWRTSQGLPCFKQE</sequence>
<dbReference type="RefSeq" id="WP_087479282.1">
    <property type="nucleotide sequence ID" value="NZ_AP024883.1"/>
</dbReference>
<gene>
    <name evidence="4" type="primary">imm_1</name>
    <name evidence="3" type="ORF">SBX37_13995</name>
    <name evidence="4" type="ORF">VIM7927_00464</name>
</gene>
<dbReference type="PRINTS" id="PR01299">
    <property type="entry name" value="PYOCIN"/>
</dbReference>
<evidence type="ECO:0000256" key="2">
    <source>
        <dbReference type="ARBA" id="ARBA00023025"/>
    </source>
</evidence>
<dbReference type="Proteomes" id="UP001283366">
    <property type="component" value="Unassembled WGS sequence"/>
</dbReference>